<dbReference type="Pfam" id="PF02571">
    <property type="entry name" value="CbiJ"/>
    <property type="match status" value="1"/>
</dbReference>
<dbReference type="EC" id="1.3.1.106" evidence="5"/>
<dbReference type="NCBIfam" id="NF005968">
    <property type="entry name" value="PRK08057.1-2"/>
    <property type="match status" value="1"/>
</dbReference>
<feature type="region of interest" description="Disordered" evidence="4">
    <location>
        <begin position="1"/>
        <end position="33"/>
    </location>
</feature>
<evidence type="ECO:0000313" key="5">
    <source>
        <dbReference type="EMBL" id="WAP67447.1"/>
    </source>
</evidence>
<organism evidence="5 6">
    <name type="scientific">Jiella pelagia</name>
    <dbReference type="NCBI Taxonomy" id="2986949"/>
    <lineage>
        <taxon>Bacteria</taxon>
        <taxon>Pseudomonadati</taxon>
        <taxon>Pseudomonadota</taxon>
        <taxon>Alphaproteobacteria</taxon>
        <taxon>Hyphomicrobiales</taxon>
        <taxon>Aurantimonadaceae</taxon>
        <taxon>Jiella</taxon>
    </lineage>
</organism>
<evidence type="ECO:0000256" key="2">
    <source>
        <dbReference type="ARBA" id="ARBA00022573"/>
    </source>
</evidence>
<dbReference type="GO" id="GO:0016491">
    <property type="term" value="F:oxidoreductase activity"/>
    <property type="evidence" value="ECO:0007669"/>
    <property type="project" value="UniProtKB-KW"/>
</dbReference>
<keyword evidence="2" id="KW-0169">Cobalamin biosynthesis</keyword>
<keyword evidence="3 5" id="KW-0560">Oxidoreductase</keyword>
<dbReference type="PANTHER" id="PTHR36925:SF1">
    <property type="entry name" value="COBALT-PRECORRIN-6A REDUCTASE"/>
    <property type="match status" value="1"/>
</dbReference>
<dbReference type="RefSeq" id="WP_268879906.1">
    <property type="nucleotide sequence ID" value="NZ_CP114029.1"/>
</dbReference>
<name>A0ABY7BUH9_9HYPH</name>
<evidence type="ECO:0000256" key="1">
    <source>
        <dbReference type="ARBA" id="ARBA00004953"/>
    </source>
</evidence>
<dbReference type="PROSITE" id="PS51014">
    <property type="entry name" value="COBK_CBIJ"/>
    <property type="match status" value="1"/>
</dbReference>
<dbReference type="Proteomes" id="UP001164020">
    <property type="component" value="Chromosome"/>
</dbReference>
<keyword evidence="6" id="KW-1185">Reference proteome</keyword>
<reference evidence="5" key="1">
    <citation type="submission" date="2022-12" db="EMBL/GenBank/DDBJ databases">
        <title>Jiella pelagia sp. nov., isolated from phosphonate enriched culture of Northwest Pacific surface seawater.</title>
        <authorList>
            <person name="Shin D.Y."/>
            <person name="Hwang C.Y."/>
        </authorList>
    </citation>
    <scope>NUCLEOTIDE SEQUENCE</scope>
    <source>
        <strain evidence="5">HL-NP1</strain>
    </source>
</reference>
<evidence type="ECO:0000256" key="3">
    <source>
        <dbReference type="ARBA" id="ARBA00023002"/>
    </source>
</evidence>
<evidence type="ECO:0000256" key="4">
    <source>
        <dbReference type="SAM" id="MobiDB-lite"/>
    </source>
</evidence>
<gene>
    <name evidence="5" type="ORF">OH818_18210</name>
</gene>
<accession>A0ABY7BUH9</accession>
<sequence>MPGSSGATPTAADVEAAGVTPDGPAVADGAANDRPTPKAAILVLGGTAEANALVRALRQRWPERRVILSLAGRTREPHVPEAVEIRIGGFGGAARLAAFLAAESVGFLLDATHPFAAGMARNAAKAADIAGVRRLKLLRPEWLPIEGDRWTPVTCLAEACRALPAGGRPFLALGRQHLSPFTRRSDIRPLARMIEPPEPPLPEGWTLVLARPSSDRRAEAELMRANGVTHLVTRNAGGAASYAKVEAACEMGLPVVMIARPPAPEGAVCETVEDVVEAIAAIG</sequence>
<dbReference type="EMBL" id="CP114029">
    <property type="protein sequence ID" value="WAP67447.1"/>
    <property type="molecule type" value="Genomic_DNA"/>
</dbReference>
<evidence type="ECO:0000313" key="6">
    <source>
        <dbReference type="Proteomes" id="UP001164020"/>
    </source>
</evidence>
<comment type="pathway">
    <text evidence="1">Cofactor biosynthesis; adenosylcobalamin biosynthesis.</text>
</comment>
<dbReference type="PANTHER" id="PTHR36925">
    <property type="entry name" value="COBALT-PRECORRIN-6A REDUCTASE"/>
    <property type="match status" value="1"/>
</dbReference>
<proteinExistence type="predicted"/>
<protein>
    <submittedName>
        <fullName evidence="5">Cobalt-precorrin-6A reductase</fullName>
        <ecNumber evidence="5">1.3.1.106</ecNumber>
    </submittedName>
</protein>
<dbReference type="InterPro" id="IPR003723">
    <property type="entry name" value="Precorrin-6x_reduct"/>
</dbReference>